<protein>
    <submittedName>
        <fullName evidence="5">Transcriptional regulator, ArsR family</fullName>
    </submittedName>
</protein>
<evidence type="ECO:0000313" key="5">
    <source>
        <dbReference type="EMBL" id="CDI05055.1"/>
    </source>
</evidence>
<evidence type="ECO:0000256" key="2">
    <source>
        <dbReference type="ARBA" id="ARBA00023125"/>
    </source>
</evidence>
<dbReference type="PROSITE" id="PS50987">
    <property type="entry name" value="HTH_ARSR_2"/>
    <property type="match status" value="1"/>
</dbReference>
<dbReference type="InterPro" id="IPR011991">
    <property type="entry name" value="ArsR-like_HTH"/>
</dbReference>
<dbReference type="NCBIfam" id="NF033788">
    <property type="entry name" value="HTH_metalloreg"/>
    <property type="match status" value="1"/>
</dbReference>
<evidence type="ECO:0000256" key="3">
    <source>
        <dbReference type="ARBA" id="ARBA00023163"/>
    </source>
</evidence>
<dbReference type="EMBL" id="CBTY010000006">
    <property type="protein sequence ID" value="CDI05055.1"/>
    <property type="molecule type" value="Genomic_DNA"/>
</dbReference>
<dbReference type="InterPro" id="IPR036388">
    <property type="entry name" value="WH-like_DNA-bd_sf"/>
</dbReference>
<dbReference type="PANTHER" id="PTHR33154">
    <property type="entry name" value="TRANSCRIPTIONAL REGULATOR, ARSR FAMILY"/>
    <property type="match status" value="1"/>
</dbReference>
<dbReference type="PANTHER" id="PTHR33154:SF35">
    <property type="entry name" value="TRANSCRIPTIONAL REGULATOR, ARSR FAMILY"/>
    <property type="match status" value="1"/>
</dbReference>
<feature type="domain" description="HTH arsR-type" evidence="4">
    <location>
        <begin position="1"/>
        <end position="90"/>
    </location>
</feature>
<dbReference type="Proteomes" id="UP000018159">
    <property type="component" value="Unassembled WGS sequence"/>
</dbReference>
<dbReference type="InterPro" id="IPR036390">
    <property type="entry name" value="WH_DNA-bd_sf"/>
</dbReference>
<keyword evidence="2" id="KW-0238">DNA-binding</keyword>
<dbReference type="SUPFAM" id="SSF46785">
    <property type="entry name" value="Winged helix' DNA-binding domain"/>
    <property type="match status" value="1"/>
</dbReference>
<dbReference type="STRING" id="1407055.NITUZ_140130"/>
<dbReference type="InterPro" id="IPR051081">
    <property type="entry name" value="HTH_MetalResp_TranReg"/>
</dbReference>
<dbReference type="Pfam" id="PF01022">
    <property type="entry name" value="HTH_5"/>
    <property type="match status" value="1"/>
</dbReference>
<dbReference type="InterPro" id="IPR001845">
    <property type="entry name" value="HTH_ArsR_DNA-bd_dom"/>
</dbReference>
<keyword evidence="1" id="KW-0805">Transcription regulation</keyword>
<evidence type="ECO:0000313" key="6">
    <source>
        <dbReference type="Proteomes" id="UP000018159"/>
    </source>
</evidence>
<name>V6AR74_9ARCH</name>
<dbReference type="OrthoDB" id="57427at2157"/>
<dbReference type="CDD" id="cd00090">
    <property type="entry name" value="HTH_ARSR"/>
    <property type="match status" value="1"/>
</dbReference>
<dbReference type="SMART" id="SM00418">
    <property type="entry name" value="HTH_ARSR"/>
    <property type="match status" value="1"/>
</dbReference>
<evidence type="ECO:0000259" key="4">
    <source>
        <dbReference type="PROSITE" id="PS50987"/>
    </source>
</evidence>
<evidence type="ECO:0000256" key="1">
    <source>
        <dbReference type="ARBA" id="ARBA00023015"/>
    </source>
</evidence>
<proteinExistence type="predicted"/>
<organism evidence="5 6">
    <name type="scientific">Candidatus Nitrosotenuis uzonensis</name>
    <dbReference type="NCBI Taxonomy" id="1407055"/>
    <lineage>
        <taxon>Archaea</taxon>
        <taxon>Nitrososphaerota</taxon>
        <taxon>Candidatus Nitrosotenuis</taxon>
    </lineage>
</organism>
<reference evidence="5 6" key="1">
    <citation type="journal article" date="2013" name="PLoS ONE">
        <title>Enrichment and Genome Sequence of the Group I.1a Ammonia-Oxidizing Archaeon ?Ca. Nitrosotenuis uzonensis? Representing a Clade Globally.</title>
        <authorList>
            <person name="Lebedeva E.V."/>
            <person name="Hatzenpichler R."/>
            <person name="Pelletier E."/>
            <person name="Schuster N."/>
            <person name="Hauzmayer S."/>
            <person name="Bulaev A."/>
            <person name="Grigor'eva N.V."/>
            <person name="Galushko A."/>
            <person name="Schmid M."/>
            <person name="Palatinszky M."/>
            <person name="Le Paslier D."/>
            <person name="Daims H."/>
            <person name="Wagner M."/>
        </authorList>
    </citation>
    <scope>NUCLEOTIDE SEQUENCE [LARGE SCALE GENOMIC DNA]</scope>
    <source>
        <strain evidence="5 6">N4</strain>
    </source>
</reference>
<keyword evidence="3" id="KW-0804">Transcription</keyword>
<accession>V6AR74</accession>
<dbReference type="GO" id="GO:0003677">
    <property type="term" value="F:DNA binding"/>
    <property type="evidence" value="ECO:0007669"/>
    <property type="project" value="UniProtKB-KW"/>
</dbReference>
<keyword evidence="6" id="KW-1185">Reference proteome</keyword>
<sequence length="100" mass="11280">MNGITLLKCICEETRFNILELLQKNNEMSVNDLVMKLKKDQPLVSHHLRLLKECGIVTASERGKMTMYAIANKDISRMISEIVETSEKMATVCCETPGCC</sequence>
<dbReference type="Gene3D" id="1.10.10.10">
    <property type="entry name" value="Winged helix-like DNA-binding domain superfamily/Winged helix DNA-binding domain"/>
    <property type="match status" value="1"/>
</dbReference>
<dbReference type="RefSeq" id="WP_048194426.1">
    <property type="nucleotide sequence ID" value="NZ_CBTY010000006.1"/>
</dbReference>
<comment type="caution">
    <text evidence="5">The sequence shown here is derived from an EMBL/GenBank/DDBJ whole genome shotgun (WGS) entry which is preliminary data.</text>
</comment>
<gene>
    <name evidence="5" type="ORF">NITUZ_140130</name>
</gene>
<dbReference type="AlphaFoldDB" id="V6AR74"/>
<dbReference type="PRINTS" id="PR00778">
    <property type="entry name" value="HTHARSR"/>
</dbReference>
<dbReference type="GO" id="GO:0003700">
    <property type="term" value="F:DNA-binding transcription factor activity"/>
    <property type="evidence" value="ECO:0007669"/>
    <property type="project" value="InterPro"/>
</dbReference>